<dbReference type="EMBL" id="JAGETZ010000008">
    <property type="protein sequence ID" value="MBO2010761.1"/>
    <property type="molecule type" value="Genomic_DNA"/>
</dbReference>
<organism evidence="1 2">
    <name type="scientific">Hymenobacter negativus</name>
    <dbReference type="NCBI Taxonomy" id="2795026"/>
    <lineage>
        <taxon>Bacteria</taxon>
        <taxon>Pseudomonadati</taxon>
        <taxon>Bacteroidota</taxon>
        <taxon>Cytophagia</taxon>
        <taxon>Cytophagales</taxon>
        <taxon>Hymenobacteraceae</taxon>
        <taxon>Hymenobacter</taxon>
    </lineage>
</organism>
<dbReference type="Proteomes" id="UP000664369">
    <property type="component" value="Unassembled WGS sequence"/>
</dbReference>
<evidence type="ECO:0008006" key="3">
    <source>
        <dbReference type="Google" id="ProtNLM"/>
    </source>
</evidence>
<sequence length="191" mass="19911">MSLIFTLVGPLKRAGGFIASCALLLGLEACSGNAPLEQSSGGSGRSTVVSADTTATLPTEACGLLTPGEVANLTGRPVQQQAQGDACRFVEADQPGSPDAVVMVSFRPAAAFQIAEAGNDLRHSVSPVTGLGRAAYYDDNHGDLYVQLPDRTLVIGMPRRVKSYSRERIAPELGRLAMARLAANARSTPAQ</sequence>
<name>A0ABS3QI11_9BACT</name>
<evidence type="ECO:0000313" key="1">
    <source>
        <dbReference type="EMBL" id="MBO2010761.1"/>
    </source>
</evidence>
<dbReference type="RefSeq" id="WP_208176390.1">
    <property type="nucleotide sequence ID" value="NZ_JAGETZ010000008.1"/>
</dbReference>
<reference evidence="1 2" key="1">
    <citation type="submission" date="2021-03" db="EMBL/GenBank/DDBJ databases">
        <authorList>
            <person name="Kim M.K."/>
        </authorList>
    </citation>
    <scope>NUCLEOTIDE SEQUENCE [LARGE SCALE GENOMIC DNA]</scope>
    <source>
        <strain evidence="1 2">BT442</strain>
    </source>
</reference>
<keyword evidence="2" id="KW-1185">Reference proteome</keyword>
<accession>A0ABS3QI11</accession>
<comment type="caution">
    <text evidence="1">The sequence shown here is derived from an EMBL/GenBank/DDBJ whole genome shotgun (WGS) entry which is preliminary data.</text>
</comment>
<gene>
    <name evidence="1" type="ORF">J4E00_16990</name>
</gene>
<protein>
    <recommendedName>
        <fullName evidence="3">DUF3558 domain-containing protein</fullName>
    </recommendedName>
</protein>
<proteinExistence type="predicted"/>
<evidence type="ECO:0000313" key="2">
    <source>
        <dbReference type="Proteomes" id="UP000664369"/>
    </source>
</evidence>